<keyword evidence="3 4" id="KW-0408">Iron</keyword>
<dbReference type="PROSITE" id="PS51007">
    <property type="entry name" value="CYTC"/>
    <property type="match status" value="1"/>
</dbReference>
<name>A0A7V2WM64_9BACT</name>
<proteinExistence type="predicted"/>
<evidence type="ECO:0000256" key="1">
    <source>
        <dbReference type="ARBA" id="ARBA00022617"/>
    </source>
</evidence>
<keyword evidence="1 4" id="KW-0349">Heme</keyword>
<reference evidence="7" key="1">
    <citation type="journal article" date="2020" name="mSystems">
        <title>Genome- and Community-Level Interaction Insights into Carbon Utilization and Element Cycling Functions of Hydrothermarchaeota in Hydrothermal Sediment.</title>
        <authorList>
            <person name="Zhou Z."/>
            <person name="Liu Y."/>
            <person name="Xu W."/>
            <person name="Pan J."/>
            <person name="Luo Z.H."/>
            <person name="Li M."/>
        </authorList>
    </citation>
    <scope>NUCLEOTIDE SEQUENCE [LARGE SCALE GENOMIC DNA]</scope>
    <source>
        <strain evidence="7">HyVt-513</strain>
    </source>
</reference>
<feature type="signal peptide" evidence="5">
    <location>
        <begin position="1"/>
        <end position="21"/>
    </location>
</feature>
<evidence type="ECO:0000256" key="3">
    <source>
        <dbReference type="ARBA" id="ARBA00023004"/>
    </source>
</evidence>
<accession>A0A7V2WM64</accession>
<feature type="chain" id="PRO_5030890549" description="Cytochrome c domain-containing protein" evidence="5">
    <location>
        <begin position="22"/>
        <end position="136"/>
    </location>
</feature>
<dbReference type="GO" id="GO:0009055">
    <property type="term" value="F:electron transfer activity"/>
    <property type="evidence" value="ECO:0007669"/>
    <property type="project" value="InterPro"/>
</dbReference>
<gene>
    <name evidence="7" type="ORF">ENJ74_03475</name>
</gene>
<organism evidence="7">
    <name type="scientific">Nitratifractor salsuginis</name>
    <dbReference type="NCBI Taxonomy" id="269261"/>
    <lineage>
        <taxon>Bacteria</taxon>
        <taxon>Pseudomonadati</taxon>
        <taxon>Campylobacterota</taxon>
        <taxon>Epsilonproteobacteria</taxon>
        <taxon>Campylobacterales</taxon>
        <taxon>Sulfurovaceae</taxon>
        <taxon>Nitratifractor</taxon>
    </lineage>
</organism>
<evidence type="ECO:0000256" key="4">
    <source>
        <dbReference type="PROSITE-ProRule" id="PRU00433"/>
    </source>
</evidence>
<keyword evidence="5" id="KW-0732">Signal</keyword>
<sequence>MKRSGVMNALLTLMTGSLAMAGTPDAAEIFHAKCQLCHTTRQVTPSEREKLLGPPVEEVMLKVKEKYPIREDAVRFIADYVRAPSIDKALCPSLDRYGLMPSMEKTLTKAEAEAVAEMLFDTYPRGTVNKPASRKK</sequence>
<protein>
    <recommendedName>
        <fullName evidence="6">Cytochrome c domain-containing protein</fullName>
    </recommendedName>
</protein>
<dbReference type="SUPFAM" id="SSF46626">
    <property type="entry name" value="Cytochrome c"/>
    <property type="match status" value="1"/>
</dbReference>
<dbReference type="InterPro" id="IPR036909">
    <property type="entry name" value="Cyt_c-like_dom_sf"/>
</dbReference>
<keyword evidence="2 4" id="KW-0479">Metal-binding</keyword>
<dbReference type="GO" id="GO:0020037">
    <property type="term" value="F:heme binding"/>
    <property type="evidence" value="ECO:0007669"/>
    <property type="project" value="InterPro"/>
</dbReference>
<dbReference type="EMBL" id="DRNO01000234">
    <property type="protein sequence ID" value="HFC03914.1"/>
    <property type="molecule type" value="Genomic_DNA"/>
</dbReference>
<evidence type="ECO:0000256" key="5">
    <source>
        <dbReference type="SAM" id="SignalP"/>
    </source>
</evidence>
<dbReference type="Proteomes" id="UP000885722">
    <property type="component" value="Unassembled WGS sequence"/>
</dbReference>
<dbReference type="Gene3D" id="1.10.760.10">
    <property type="entry name" value="Cytochrome c-like domain"/>
    <property type="match status" value="1"/>
</dbReference>
<feature type="domain" description="Cytochrome c" evidence="6">
    <location>
        <begin position="21"/>
        <end position="123"/>
    </location>
</feature>
<evidence type="ECO:0000259" key="6">
    <source>
        <dbReference type="PROSITE" id="PS51007"/>
    </source>
</evidence>
<dbReference type="GO" id="GO:0046872">
    <property type="term" value="F:metal ion binding"/>
    <property type="evidence" value="ECO:0007669"/>
    <property type="project" value="UniProtKB-KW"/>
</dbReference>
<evidence type="ECO:0000256" key="2">
    <source>
        <dbReference type="ARBA" id="ARBA00022723"/>
    </source>
</evidence>
<dbReference type="AlphaFoldDB" id="A0A7V2WM64"/>
<comment type="caution">
    <text evidence="7">The sequence shown here is derived from an EMBL/GenBank/DDBJ whole genome shotgun (WGS) entry which is preliminary data.</text>
</comment>
<dbReference type="InterPro" id="IPR009056">
    <property type="entry name" value="Cyt_c-like_dom"/>
</dbReference>
<evidence type="ECO:0000313" key="7">
    <source>
        <dbReference type="EMBL" id="HFC03914.1"/>
    </source>
</evidence>